<name>A0A3B0Y934_9ZZZZ</name>
<reference evidence="1" key="1">
    <citation type="submission" date="2018-06" db="EMBL/GenBank/DDBJ databases">
        <authorList>
            <person name="Zhirakovskaya E."/>
        </authorList>
    </citation>
    <scope>NUCLEOTIDE SEQUENCE</scope>
</reference>
<dbReference type="SUPFAM" id="SSF52833">
    <property type="entry name" value="Thioredoxin-like"/>
    <property type="match status" value="1"/>
</dbReference>
<dbReference type="EMBL" id="UOFK01000116">
    <property type="protein sequence ID" value="VAW77315.1"/>
    <property type="molecule type" value="Genomic_DNA"/>
</dbReference>
<gene>
    <name evidence="1" type="ORF">MNBD_GAMMA13-261</name>
</gene>
<evidence type="ECO:0008006" key="2">
    <source>
        <dbReference type="Google" id="ProtNLM"/>
    </source>
</evidence>
<proteinExistence type="predicted"/>
<organism evidence="1">
    <name type="scientific">hydrothermal vent metagenome</name>
    <dbReference type="NCBI Taxonomy" id="652676"/>
    <lineage>
        <taxon>unclassified sequences</taxon>
        <taxon>metagenomes</taxon>
        <taxon>ecological metagenomes</taxon>
    </lineage>
</organism>
<evidence type="ECO:0000313" key="1">
    <source>
        <dbReference type="EMBL" id="VAW77315.1"/>
    </source>
</evidence>
<accession>A0A3B0Y934</accession>
<dbReference type="InterPro" id="IPR036249">
    <property type="entry name" value="Thioredoxin-like_sf"/>
</dbReference>
<dbReference type="AlphaFoldDB" id="A0A3B0Y934"/>
<protein>
    <recommendedName>
        <fullName evidence="2">Alkyl hydroperoxide reductase subunit C/ Thiol specific antioxidant domain-containing protein</fullName>
    </recommendedName>
</protein>
<dbReference type="Gene3D" id="3.40.30.10">
    <property type="entry name" value="Glutaredoxin"/>
    <property type="match status" value="1"/>
</dbReference>
<sequence>MLGKDGFVVLAINESEEPDHVFAYTGQLSVDPTFPILFDRDSTVAQLYGIKGLAHHRPDQQTGQGCLSRCRWA</sequence>